<feature type="region of interest" description="Disordered" evidence="1">
    <location>
        <begin position="168"/>
        <end position="198"/>
    </location>
</feature>
<evidence type="ECO:0000256" key="1">
    <source>
        <dbReference type="SAM" id="MobiDB-lite"/>
    </source>
</evidence>
<organism evidence="2 3">
    <name type="scientific">Glomus cerebriforme</name>
    <dbReference type="NCBI Taxonomy" id="658196"/>
    <lineage>
        <taxon>Eukaryota</taxon>
        <taxon>Fungi</taxon>
        <taxon>Fungi incertae sedis</taxon>
        <taxon>Mucoromycota</taxon>
        <taxon>Glomeromycotina</taxon>
        <taxon>Glomeromycetes</taxon>
        <taxon>Glomerales</taxon>
        <taxon>Glomeraceae</taxon>
        <taxon>Glomus</taxon>
    </lineage>
</organism>
<protein>
    <submittedName>
        <fullName evidence="2">Uncharacterized protein</fullName>
    </submittedName>
</protein>
<evidence type="ECO:0000313" key="3">
    <source>
        <dbReference type="Proteomes" id="UP000265703"/>
    </source>
</evidence>
<accession>A0A397S7L4</accession>
<proteinExistence type="predicted"/>
<dbReference type="OrthoDB" id="2431171at2759"/>
<name>A0A397S7L4_9GLOM</name>
<reference evidence="2 3" key="1">
    <citation type="submission" date="2018-06" db="EMBL/GenBank/DDBJ databases">
        <title>Comparative genomics reveals the genomic features of Rhizophagus irregularis, R. cerebriforme, R. diaphanum and Gigaspora rosea, and their symbiotic lifestyle signature.</title>
        <authorList>
            <person name="Morin E."/>
            <person name="San Clemente H."/>
            <person name="Chen E.C.H."/>
            <person name="De La Providencia I."/>
            <person name="Hainaut M."/>
            <person name="Kuo A."/>
            <person name="Kohler A."/>
            <person name="Murat C."/>
            <person name="Tang N."/>
            <person name="Roy S."/>
            <person name="Loubradou J."/>
            <person name="Henrissat B."/>
            <person name="Grigoriev I.V."/>
            <person name="Corradi N."/>
            <person name="Roux C."/>
            <person name="Martin F.M."/>
        </authorList>
    </citation>
    <scope>NUCLEOTIDE SEQUENCE [LARGE SCALE GENOMIC DNA]</scope>
    <source>
        <strain evidence="2 3">DAOM 227022</strain>
    </source>
</reference>
<sequence length="198" mass="23150">MCVLTSTSIATINFKPPIVESYQQRETTLILLCEIFKIIDSSTFWDQITLVIQFWLNYPDNTLVTQIINRLEKNGEIRNSPPFTISLITSKYYYHAWSEKVPKYILREFDNFRLAKYPFDFDSYKQFNNNILQYWYYINGFTNELNLVACRIFGICVNAASSSKALQMKNPRDNDSAANLEPNSELTEDDLDEKITES</sequence>
<gene>
    <name evidence="2" type="ORF">C1645_836960</name>
</gene>
<dbReference type="Proteomes" id="UP000265703">
    <property type="component" value="Unassembled WGS sequence"/>
</dbReference>
<keyword evidence="3" id="KW-1185">Reference proteome</keyword>
<comment type="caution">
    <text evidence="2">The sequence shown here is derived from an EMBL/GenBank/DDBJ whole genome shotgun (WGS) entry which is preliminary data.</text>
</comment>
<dbReference type="EMBL" id="QKYT01000792">
    <property type="protein sequence ID" value="RIA81472.1"/>
    <property type="molecule type" value="Genomic_DNA"/>
</dbReference>
<evidence type="ECO:0000313" key="2">
    <source>
        <dbReference type="EMBL" id="RIA81472.1"/>
    </source>
</evidence>
<dbReference type="STRING" id="658196.A0A397S7L4"/>
<dbReference type="AlphaFoldDB" id="A0A397S7L4"/>